<feature type="region of interest" description="Disordered" evidence="1">
    <location>
        <begin position="1"/>
        <end position="77"/>
    </location>
</feature>
<protein>
    <submittedName>
        <fullName evidence="2">Uncharacterized protein</fullName>
    </submittedName>
</protein>
<dbReference type="EMBL" id="JAPEUX010000001">
    <property type="protein sequence ID" value="KAJ4360791.1"/>
    <property type="molecule type" value="Genomic_DNA"/>
</dbReference>
<gene>
    <name evidence="2" type="ORF">N0V89_001358</name>
</gene>
<evidence type="ECO:0000256" key="1">
    <source>
        <dbReference type="SAM" id="MobiDB-lite"/>
    </source>
</evidence>
<evidence type="ECO:0000313" key="3">
    <source>
        <dbReference type="Proteomes" id="UP001140513"/>
    </source>
</evidence>
<feature type="compositionally biased region" description="Polar residues" evidence="1">
    <location>
        <begin position="1"/>
        <end position="13"/>
    </location>
</feature>
<dbReference type="GeneID" id="80904888"/>
<keyword evidence="3" id="KW-1185">Reference proteome</keyword>
<dbReference type="Proteomes" id="UP001140513">
    <property type="component" value="Unassembled WGS sequence"/>
</dbReference>
<evidence type="ECO:0000313" key="2">
    <source>
        <dbReference type="EMBL" id="KAJ4360791.1"/>
    </source>
</evidence>
<dbReference type="AlphaFoldDB" id="A0A9W8XX23"/>
<reference evidence="2" key="1">
    <citation type="submission" date="2022-10" db="EMBL/GenBank/DDBJ databases">
        <title>Tapping the CABI collections for fungal endophytes: first genome assemblies for Collariella, Neodidymelliopsis, Ascochyta clinopodiicola, Didymella pomorum, Didymosphaeria variabile, Neocosmospora piperis and Neocucurbitaria cava.</title>
        <authorList>
            <person name="Hill R."/>
        </authorList>
    </citation>
    <scope>NUCLEOTIDE SEQUENCE</scope>
    <source>
        <strain evidence="2">IMI 356815</strain>
    </source>
</reference>
<proteinExistence type="predicted"/>
<accession>A0A9W8XX23</accession>
<sequence>MFAPTHNTATSDKPTAAPPAPILDFPTMYGQKKGKHLQATPKLAPQPNVKAAEQPTTVPGPALVSSPIGDSSEADETDVAQLQQANGEAVNKGISAAVQQQDDTHYLNQPTDKFRELANRPLQERLALLRGPTIDVNCGAARFEVPISLLMAVSTTACDKCNKRKLTTLEVDPLLIAGVTRLLDWLRTSLAKYCPYGLQSVGSDAQSLATDNDVVLAGEALGMHDIVRKLRGCWWQWLKFTNVEEIGLDRLQVLEDRISDNFVSTIALMVIDDRVFPFVDGQIKEPARTQFLHWLSQLPKMRGRFFTKVNQIEQQRTTALRKQDEWKKNKEHAHQLRKKQLARDREMRAAAEAKLDRGGVTLLTPAEARTLGRHGMGA</sequence>
<organism evidence="2 3">
    <name type="scientific">Didymosphaeria variabile</name>
    <dbReference type="NCBI Taxonomy" id="1932322"/>
    <lineage>
        <taxon>Eukaryota</taxon>
        <taxon>Fungi</taxon>
        <taxon>Dikarya</taxon>
        <taxon>Ascomycota</taxon>
        <taxon>Pezizomycotina</taxon>
        <taxon>Dothideomycetes</taxon>
        <taxon>Pleosporomycetidae</taxon>
        <taxon>Pleosporales</taxon>
        <taxon>Massarineae</taxon>
        <taxon>Didymosphaeriaceae</taxon>
        <taxon>Didymosphaeria</taxon>
    </lineage>
</organism>
<dbReference type="RefSeq" id="XP_056076993.1">
    <property type="nucleotide sequence ID" value="XM_056210171.1"/>
</dbReference>
<name>A0A9W8XX23_9PLEO</name>
<dbReference type="OrthoDB" id="10478495at2759"/>
<comment type="caution">
    <text evidence="2">The sequence shown here is derived from an EMBL/GenBank/DDBJ whole genome shotgun (WGS) entry which is preliminary data.</text>
</comment>